<gene>
    <name evidence="1" type="ORF">NITMOv2_1152</name>
</gene>
<dbReference type="EMBL" id="CP011801">
    <property type="protein sequence ID" value="ALA57583.1"/>
    <property type="molecule type" value="Genomic_DNA"/>
</dbReference>
<name>A0A0K2G9F5_NITMO</name>
<dbReference type="STRING" id="42253.NITMOv2_1152"/>
<accession>A0A0K2G9F5</accession>
<dbReference type="Proteomes" id="UP000069205">
    <property type="component" value="Chromosome"/>
</dbReference>
<dbReference type="AlphaFoldDB" id="A0A0K2G9F5"/>
<organism evidence="1 2">
    <name type="scientific">Nitrospira moscoviensis</name>
    <dbReference type="NCBI Taxonomy" id="42253"/>
    <lineage>
        <taxon>Bacteria</taxon>
        <taxon>Pseudomonadati</taxon>
        <taxon>Nitrospirota</taxon>
        <taxon>Nitrospiria</taxon>
        <taxon>Nitrospirales</taxon>
        <taxon>Nitrospiraceae</taxon>
        <taxon>Nitrospira</taxon>
    </lineage>
</organism>
<sequence length="170" mass="18625">MSVTQPLNELVKLTLIASDASYFTSALTAPSILAPLRDTPSYDILPPYSIGPGFEKVSDDAQSSIDSVGFKFVAYRDAGTNEVIVAFGGTDGPDSVDWTGNTALGWNQWTRGRDLVFTLLRDSNIINASTKIHFTGQEGKKRDRLLILKFSGATARTKCRRLCRLHDPEV</sequence>
<reference evidence="1 2" key="1">
    <citation type="journal article" date="2015" name="Proc. Natl. Acad. Sci. U.S.A.">
        <title>Expanded metabolic versatility of ubiquitous nitrite-oxidizing bacteria from the genus Nitrospira.</title>
        <authorList>
            <person name="Koch H."/>
            <person name="Lucker S."/>
            <person name="Albertsen M."/>
            <person name="Kitzinger K."/>
            <person name="Herbold C."/>
            <person name="Spieck E."/>
            <person name="Nielsen P.H."/>
            <person name="Wagner M."/>
            <person name="Daims H."/>
        </authorList>
    </citation>
    <scope>NUCLEOTIDE SEQUENCE [LARGE SCALE GENOMIC DNA]</scope>
    <source>
        <strain evidence="1 2">NSP M-1</strain>
    </source>
</reference>
<proteinExistence type="predicted"/>
<dbReference type="PATRIC" id="fig|42253.5.peg.1138"/>
<protein>
    <submittedName>
        <fullName evidence="1">Uncharacterized protein</fullName>
    </submittedName>
</protein>
<keyword evidence="2" id="KW-1185">Reference proteome</keyword>
<evidence type="ECO:0000313" key="2">
    <source>
        <dbReference type="Proteomes" id="UP000069205"/>
    </source>
</evidence>
<evidence type="ECO:0000313" key="1">
    <source>
        <dbReference type="EMBL" id="ALA57583.1"/>
    </source>
</evidence>
<dbReference type="KEGG" id="nmv:NITMOv2_1152"/>
<dbReference type="RefSeq" id="WP_053378901.1">
    <property type="nucleotide sequence ID" value="NZ_CP011801.1"/>
</dbReference>